<comment type="caution">
    <text evidence="1">The sequence shown here is derived from an EMBL/GenBank/DDBJ whole genome shotgun (WGS) entry which is preliminary data.</text>
</comment>
<keyword evidence="2" id="KW-1185">Reference proteome</keyword>
<proteinExistence type="predicted"/>
<sequence>MRRKIRRNRVWCERTITDSPSSPTARRSARFASWLISSLSQLWASGKRIKNSYTSPAKRRRGSPASSPAPVTWPGFSSSSSFHLHPSNRSSYKFPCFIHLVHGFSPALHIIPYSPAL</sequence>
<name>A0ABV0XXK5_9TELE</name>
<evidence type="ECO:0000313" key="1">
    <source>
        <dbReference type="EMBL" id="MEQ2286196.1"/>
    </source>
</evidence>
<dbReference type="Proteomes" id="UP001469553">
    <property type="component" value="Unassembled WGS sequence"/>
</dbReference>
<protein>
    <submittedName>
        <fullName evidence="1">Uncharacterized protein</fullName>
    </submittedName>
</protein>
<dbReference type="EMBL" id="JAHRIP010018544">
    <property type="protein sequence ID" value="MEQ2286196.1"/>
    <property type="molecule type" value="Genomic_DNA"/>
</dbReference>
<organism evidence="1 2">
    <name type="scientific">Ameca splendens</name>
    <dbReference type="NCBI Taxonomy" id="208324"/>
    <lineage>
        <taxon>Eukaryota</taxon>
        <taxon>Metazoa</taxon>
        <taxon>Chordata</taxon>
        <taxon>Craniata</taxon>
        <taxon>Vertebrata</taxon>
        <taxon>Euteleostomi</taxon>
        <taxon>Actinopterygii</taxon>
        <taxon>Neopterygii</taxon>
        <taxon>Teleostei</taxon>
        <taxon>Neoteleostei</taxon>
        <taxon>Acanthomorphata</taxon>
        <taxon>Ovalentaria</taxon>
        <taxon>Atherinomorphae</taxon>
        <taxon>Cyprinodontiformes</taxon>
        <taxon>Goodeidae</taxon>
        <taxon>Ameca</taxon>
    </lineage>
</organism>
<reference evidence="1 2" key="1">
    <citation type="submission" date="2021-06" db="EMBL/GenBank/DDBJ databases">
        <authorList>
            <person name="Palmer J.M."/>
        </authorList>
    </citation>
    <scope>NUCLEOTIDE SEQUENCE [LARGE SCALE GENOMIC DNA]</scope>
    <source>
        <strain evidence="1 2">AS_MEX2019</strain>
        <tissue evidence="1">Muscle</tissue>
    </source>
</reference>
<accession>A0ABV0XXK5</accession>
<evidence type="ECO:0000313" key="2">
    <source>
        <dbReference type="Proteomes" id="UP001469553"/>
    </source>
</evidence>
<gene>
    <name evidence="1" type="ORF">AMECASPLE_039801</name>
</gene>